<evidence type="ECO:0000313" key="2">
    <source>
        <dbReference type="Proteomes" id="UP000282311"/>
    </source>
</evidence>
<dbReference type="PANTHER" id="PTHR48098:SF6">
    <property type="entry name" value="FERRI-BACILLIBACTIN ESTERASE BESA"/>
    <property type="match status" value="1"/>
</dbReference>
<dbReference type="SUPFAM" id="SSF53474">
    <property type="entry name" value="alpha/beta-Hydrolases"/>
    <property type="match status" value="1"/>
</dbReference>
<keyword evidence="2" id="KW-1185">Reference proteome</keyword>
<protein>
    <submittedName>
        <fullName evidence="1">Alpha/beta hydrolase</fullName>
    </submittedName>
</protein>
<gene>
    <name evidence="1" type="ORF">D7M11_26805</name>
</gene>
<comment type="caution">
    <text evidence="1">The sequence shown here is derived from an EMBL/GenBank/DDBJ whole genome shotgun (WGS) entry which is preliminary data.</text>
</comment>
<dbReference type="InterPro" id="IPR050583">
    <property type="entry name" value="Mycobacterial_A85_antigen"/>
</dbReference>
<dbReference type="Gene3D" id="3.40.50.1820">
    <property type="entry name" value="alpha/beta hydrolase"/>
    <property type="match status" value="1"/>
</dbReference>
<dbReference type="EMBL" id="RBAH01000024">
    <property type="protein sequence ID" value="RKN74890.1"/>
    <property type="molecule type" value="Genomic_DNA"/>
</dbReference>
<dbReference type="PANTHER" id="PTHR48098">
    <property type="entry name" value="ENTEROCHELIN ESTERASE-RELATED"/>
    <property type="match status" value="1"/>
</dbReference>
<sequence length="474" mass="53162">MRITAVRRSSFICPLFRKIRIGGRHQVNSSSRLIAFESFHSAILNNNRELFVYLPPSYKSDPDARYPVLYMHDGQHVFHKDRKGESWDVHLTVDRLVAEGRMREIIVVAVAHVEDARIAEYMHASPDGRDVFGMTNQGELYEMFLLREVKPFIDREYRTLPDKEHTALMGSSAGGLVSYNIGFRHPDTFGMIGALCPFFVSVDPATMEERWISRVYTEKQDLKIWMDVGDSEGYTVMEKHVRHVADVLIRAGFKPGVDLMFHVAIGSGHSQTDWAARVHAPLLYFFGKIGTPVRAKLHGPAVIGLEGPRCALNPVVHYDSGFMVTDLNAHYEAADPGIVEASGDGKLLPKRTGSTKITYNGSAVTACHELAVVPHVPATVPVEMYVKVPEGTPPADKLYAGIELPLLREGWYGGTFEVPRDVSFVFRISRGLGRHEVDARGREVPYRTFTADGRQVLHYEVEDWIDTASERLLG</sequence>
<evidence type="ECO:0000313" key="1">
    <source>
        <dbReference type="EMBL" id="RKN74890.1"/>
    </source>
</evidence>
<dbReference type="InterPro" id="IPR000801">
    <property type="entry name" value="Esterase-like"/>
</dbReference>
<dbReference type="GO" id="GO:0016787">
    <property type="term" value="F:hydrolase activity"/>
    <property type="evidence" value="ECO:0007669"/>
    <property type="project" value="UniProtKB-KW"/>
</dbReference>
<dbReference type="Pfam" id="PF00756">
    <property type="entry name" value="Esterase"/>
    <property type="match status" value="1"/>
</dbReference>
<reference evidence="1 2" key="1">
    <citation type="journal article" date="2007" name="Int. J. Syst. Evol. Microbiol.">
        <title>Paenibacillus ginsengarvi sp. nov., isolated from soil from ginseng cultivation.</title>
        <authorList>
            <person name="Yoon M.H."/>
            <person name="Ten L.N."/>
            <person name="Im W.T."/>
        </authorList>
    </citation>
    <scope>NUCLEOTIDE SEQUENCE [LARGE SCALE GENOMIC DNA]</scope>
    <source>
        <strain evidence="1 2">KCTC 13059</strain>
    </source>
</reference>
<name>A0A3B0BQ10_9BACL</name>
<dbReference type="AlphaFoldDB" id="A0A3B0BQ10"/>
<dbReference type="OrthoDB" id="9784036at2"/>
<proteinExistence type="predicted"/>
<dbReference type="InterPro" id="IPR029058">
    <property type="entry name" value="AB_hydrolase_fold"/>
</dbReference>
<accession>A0A3B0BQ10</accession>
<dbReference type="Proteomes" id="UP000282311">
    <property type="component" value="Unassembled WGS sequence"/>
</dbReference>
<keyword evidence="1" id="KW-0378">Hydrolase</keyword>
<organism evidence="1 2">
    <name type="scientific">Paenibacillus ginsengarvi</name>
    <dbReference type="NCBI Taxonomy" id="400777"/>
    <lineage>
        <taxon>Bacteria</taxon>
        <taxon>Bacillati</taxon>
        <taxon>Bacillota</taxon>
        <taxon>Bacilli</taxon>
        <taxon>Bacillales</taxon>
        <taxon>Paenibacillaceae</taxon>
        <taxon>Paenibacillus</taxon>
    </lineage>
</organism>